<evidence type="ECO:0000313" key="2">
    <source>
        <dbReference type="EMBL" id="KAK2884139.1"/>
    </source>
</evidence>
<feature type="region of interest" description="Disordered" evidence="1">
    <location>
        <begin position="1"/>
        <end position="81"/>
    </location>
</feature>
<accession>A0AA88TIN6</accession>
<gene>
    <name evidence="2" type="ORF">Q8A67_017776</name>
</gene>
<proteinExistence type="predicted"/>
<dbReference type="AlphaFoldDB" id="A0AA88TIN6"/>
<evidence type="ECO:0000313" key="3">
    <source>
        <dbReference type="Proteomes" id="UP001187343"/>
    </source>
</evidence>
<reference evidence="2" key="1">
    <citation type="submission" date="2023-08" db="EMBL/GenBank/DDBJ databases">
        <title>Chromosome-level Genome Assembly of mud carp (Cirrhinus molitorella).</title>
        <authorList>
            <person name="Liu H."/>
        </authorList>
    </citation>
    <scope>NUCLEOTIDE SEQUENCE</scope>
    <source>
        <strain evidence="2">Prfri</strain>
        <tissue evidence="2">Muscle</tissue>
    </source>
</reference>
<protein>
    <submittedName>
        <fullName evidence="2">Uncharacterized protein</fullName>
    </submittedName>
</protein>
<comment type="caution">
    <text evidence="2">The sequence shown here is derived from an EMBL/GenBank/DDBJ whole genome shotgun (WGS) entry which is preliminary data.</text>
</comment>
<feature type="compositionally biased region" description="Polar residues" evidence="1">
    <location>
        <begin position="1"/>
        <end position="24"/>
    </location>
</feature>
<dbReference type="EMBL" id="JAUYZG010000017">
    <property type="protein sequence ID" value="KAK2884139.1"/>
    <property type="molecule type" value="Genomic_DNA"/>
</dbReference>
<dbReference type="Proteomes" id="UP001187343">
    <property type="component" value="Unassembled WGS sequence"/>
</dbReference>
<keyword evidence="3" id="KW-1185">Reference proteome</keyword>
<sequence length="134" mass="15032">MPGNRVGSNQHVVNGNGGTRSPLSQRRERRSLPETSHPQRERSSSAENSFWPLIRQPKLVPGPEETWAPRLPESSDRKKSHVTHQIIPAMTSWELMAAFKCLDLAAFTPYLLITSPPLHYSSPLGSTTPYLCSW</sequence>
<evidence type="ECO:0000256" key="1">
    <source>
        <dbReference type="SAM" id="MobiDB-lite"/>
    </source>
</evidence>
<organism evidence="2 3">
    <name type="scientific">Cirrhinus molitorella</name>
    <name type="common">mud carp</name>
    <dbReference type="NCBI Taxonomy" id="172907"/>
    <lineage>
        <taxon>Eukaryota</taxon>
        <taxon>Metazoa</taxon>
        <taxon>Chordata</taxon>
        <taxon>Craniata</taxon>
        <taxon>Vertebrata</taxon>
        <taxon>Euteleostomi</taxon>
        <taxon>Actinopterygii</taxon>
        <taxon>Neopterygii</taxon>
        <taxon>Teleostei</taxon>
        <taxon>Ostariophysi</taxon>
        <taxon>Cypriniformes</taxon>
        <taxon>Cyprinidae</taxon>
        <taxon>Labeoninae</taxon>
        <taxon>Labeonini</taxon>
        <taxon>Cirrhinus</taxon>
    </lineage>
</organism>
<name>A0AA88TIN6_9TELE</name>